<dbReference type="EMBL" id="JADBDZ010000001">
    <property type="protein sequence ID" value="MBE1533344.1"/>
    <property type="molecule type" value="Genomic_DNA"/>
</dbReference>
<evidence type="ECO:0000313" key="3">
    <source>
        <dbReference type="Proteomes" id="UP000627838"/>
    </source>
</evidence>
<evidence type="ECO:0008006" key="4">
    <source>
        <dbReference type="Google" id="ProtNLM"/>
    </source>
</evidence>
<reference evidence="2 3" key="1">
    <citation type="submission" date="2020-10" db="EMBL/GenBank/DDBJ databases">
        <title>Sequencing the genomes of 1000 actinobacteria strains.</title>
        <authorList>
            <person name="Klenk H.-P."/>
        </authorList>
    </citation>
    <scope>NUCLEOTIDE SEQUENCE [LARGE SCALE GENOMIC DNA]</scope>
    <source>
        <strain evidence="2 3">DSM 46744</strain>
    </source>
</reference>
<protein>
    <recommendedName>
        <fullName evidence="4">SseB protein N-terminal domain-containing protein</fullName>
    </recommendedName>
</protein>
<dbReference type="NCBIfam" id="NF042914">
    <property type="entry name" value="SAV915_dom"/>
    <property type="match status" value="1"/>
</dbReference>
<organism evidence="2 3">
    <name type="scientific">Actinomadura algeriensis</name>
    <dbReference type="NCBI Taxonomy" id="1679523"/>
    <lineage>
        <taxon>Bacteria</taxon>
        <taxon>Bacillati</taxon>
        <taxon>Actinomycetota</taxon>
        <taxon>Actinomycetes</taxon>
        <taxon>Streptosporangiales</taxon>
        <taxon>Thermomonosporaceae</taxon>
        <taxon>Actinomadura</taxon>
    </lineage>
</organism>
<name>A0ABR9JRZ1_9ACTN</name>
<comment type="caution">
    <text evidence="2">The sequence shown here is derived from an EMBL/GenBank/DDBJ whole genome shotgun (WGS) entry which is preliminary data.</text>
</comment>
<feature type="region of interest" description="Disordered" evidence="1">
    <location>
        <begin position="30"/>
        <end position="66"/>
    </location>
</feature>
<accession>A0ABR9JRZ1</accession>
<dbReference type="InterPro" id="IPR049975">
    <property type="entry name" value="SAV_915-like_dom"/>
</dbReference>
<gene>
    <name evidence="2" type="ORF">H4W34_003177</name>
</gene>
<evidence type="ECO:0000256" key="1">
    <source>
        <dbReference type="SAM" id="MobiDB-lite"/>
    </source>
</evidence>
<keyword evidence="3" id="KW-1185">Reference proteome</keyword>
<proteinExistence type="predicted"/>
<sequence length="173" mass="19155">MTEQVGTSGRNILSREREAAKINDLLNLNPVRSRPIGGEGSKNFYASEQPAKPSSSERAIQASDPEEEKDTVWVYLPARPAISEGELIIAYETRELAPGRSVLPAFSSEKRLVEQLGAAQPWVKVEHDILVSLIGVAILAPDPIIESDAERWTEKEAAEYAAMIRREMRRSGK</sequence>
<dbReference type="RefSeq" id="WP_192759910.1">
    <property type="nucleotide sequence ID" value="NZ_JADBDZ010000001.1"/>
</dbReference>
<evidence type="ECO:0000313" key="2">
    <source>
        <dbReference type="EMBL" id="MBE1533344.1"/>
    </source>
</evidence>
<dbReference type="Proteomes" id="UP000627838">
    <property type="component" value="Unassembled WGS sequence"/>
</dbReference>